<evidence type="ECO:0000313" key="2">
    <source>
        <dbReference type="EMBL" id="NKE73380.1"/>
    </source>
</evidence>
<dbReference type="RefSeq" id="WP_168063329.1">
    <property type="nucleotide sequence ID" value="NZ_VTOW01000006.1"/>
</dbReference>
<feature type="transmembrane region" description="Helical" evidence="1">
    <location>
        <begin position="12"/>
        <end position="32"/>
    </location>
</feature>
<dbReference type="AlphaFoldDB" id="A0A7X6DU78"/>
<gene>
    <name evidence="2" type="ORF">MNODULE_21710</name>
</gene>
<keyword evidence="1" id="KW-0472">Membrane</keyword>
<feature type="transmembrane region" description="Helical" evidence="1">
    <location>
        <begin position="114"/>
        <end position="135"/>
    </location>
</feature>
<proteinExistence type="predicted"/>
<keyword evidence="1" id="KW-0812">Transmembrane</keyword>
<keyword evidence="3" id="KW-1185">Reference proteome</keyword>
<evidence type="ECO:0000313" key="3">
    <source>
        <dbReference type="Proteomes" id="UP000534783"/>
    </source>
</evidence>
<sequence length="155" mass="16590">MEVSRDTHLKLAFLLWALVGTGLLIAGGIFLFGGRTMSELDPARGTPGIAEGIGLLIALIIGFAKGNFVLPKIAKKNIARIEQLPEKSPFYMTFSVKSWLLILVMILIGRTIRFFGAPALVIGVIYAAVGFALALGSRSYLVAPSVGTMEKKIPS</sequence>
<reference evidence="2 3" key="1">
    <citation type="journal article" date="2020" name="Nature">
        <title>Bacterial chemolithoautotrophy via manganese oxidation.</title>
        <authorList>
            <person name="Yu H."/>
            <person name="Leadbetter J.R."/>
        </authorList>
    </citation>
    <scope>NUCLEOTIDE SEQUENCE [LARGE SCALE GENOMIC DNA]</scope>
    <source>
        <strain evidence="2 3">Mn-1</strain>
    </source>
</reference>
<dbReference type="Proteomes" id="UP000534783">
    <property type="component" value="Unassembled WGS sequence"/>
</dbReference>
<accession>A0A7X6DU78</accession>
<evidence type="ECO:0000256" key="1">
    <source>
        <dbReference type="SAM" id="Phobius"/>
    </source>
</evidence>
<comment type="caution">
    <text evidence="2">The sequence shown here is derived from an EMBL/GenBank/DDBJ whole genome shotgun (WGS) entry which is preliminary data.</text>
</comment>
<organism evidence="2 3">
    <name type="scientific">Candidatus Manganitrophus noduliformans</name>
    <dbReference type="NCBI Taxonomy" id="2606439"/>
    <lineage>
        <taxon>Bacteria</taxon>
        <taxon>Pseudomonadati</taxon>
        <taxon>Nitrospirota</taxon>
        <taxon>Nitrospiria</taxon>
        <taxon>Candidatus Troglogloeales</taxon>
        <taxon>Candidatus Manganitrophaceae</taxon>
        <taxon>Candidatus Manganitrophus</taxon>
    </lineage>
</organism>
<name>A0A7X6DU78_9BACT</name>
<feature type="transmembrane region" description="Helical" evidence="1">
    <location>
        <begin position="52"/>
        <end position="70"/>
    </location>
</feature>
<protein>
    <submittedName>
        <fullName evidence="2">Uncharacterized protein</fullName>
    </submittedName>
</protein>
<dbReference type="EMBL" id="VTOW01000006">
    <property type="protein sequence ID" value="NKE73380.1"/>
    <property type="molecule type" value="Genomic_DNA"/>
</dbReference>
<keyword evidence="1" id="KW-1133">Transmembrane helix</keyword>